<name>A0ABS0CSJ2_9NOCA</name>
<dbReference type="Proteomes" id="UP000702209">
    <property type="component" value="Unassembled WGS sequence"/>
</dbReference>
<accession>A0ABS0CSJ2</accession>
<dbReference type="EMBL" id="JADLQX010000013">
    <property type="protein sequence ID" value="MBF6299581.1"/>
    <property type="molecule type" value="Genomic_DNA"/>
</dbReference>
<reference evidence="1 2" key="1">
    <citation type="submission" date="2020-10" db="EMBL/GenBank/DDBJ databases">
        <title>Identification of Nocardia species via Next-generation sequencing and recognition of intraspecies genetic diversity.</title>
        <authorList>
            <person name="Li P."/>
            <person name="Li P."/>
            <person name="Lu B."/>
        </authorList>
    </citation>
    <scope>NUCLEOTIDE SEQUENCE [LARGE SCALE GENOMIC DNA]</scope>
    <source>
        <strain evidence="1 2">BJ06-0157</strain>
    </source>
</reference>
<sequence>MLHGDPGCGQVGQGCARRLDDFLTGFVEIVVKGQVVHSGWQLAQYAWVCTGWRLTAGVVWVLNQICGFGDGQAA</sequence>
<organism evidence="1 2">
    <name type="scientific">Nocardia amamiensis</name>
    <dbReference type="NCBI Taxonomy" id="404578"/>
    <lineage>
        <taxon>Bacteria</taxon>
        <taxon>Bacillati</taxon>
        <taxon>Actinomycetota</taxon>
        <taxon>Actinomycetes</taxon>
        <taxon>Mycobacteriales</taxon>
        <taxon>Nocardiaceae</taxon>
        <taxon>Nocardia</taxon>
    </lineage>
</organism>
<proteinExistence type="predicted"/>
<protein>
    <submittedName>
        <fullName evidence="1">Uncharacterized protein</fullName>
    </submittedName>
</protein>
<dbReference type="RefSeq" id="WP_195130846.1">
    <property type="nucleotide sequence ID" value="NZ_JADLQX010000013.1"/>
</dbReference>
<evidence type="ECO:0000313" key="2">
    <source>
        <dbReference type="Proteomes" id="UP000702209"/>
    </source>
</evidence>
<keyword evidence="2" id="KW-1185">Reference proteome</keyword>
<comment type="caution">
    <text evidence="1">The sequence shown here is derived from an EMBL/GenBank/DDBJ whole genome shotgun (WGS) entry which is preliminary data.</text>
</comment>
<evidence type="ECO:0000313" key="1">
    <source>
        <dbReference type="EMBL" id="MBF6299581.1"/>
    </source>
</evidence>
<gene>
    <name evidence="1" type="ORF">IU459_18835</name>
</gene>